<evidence type="ECO:0000313" key="2">
    <source>
        <dbReference type="Proteomes" id="UP000085678"/>
    </source>
</evidence>
<feature type="domain" description="CTHRC1 C-terminal" evidence="1">
    <location>
        <begin position="368"/>
        <end position="499"/>
    </location>
</feature>
<dbReference type="AlphaFoldDB" id="A0A1S3IMV8"/>
<evidence type="ECO:0000259" key="1">
    <source>
        <dbReference type="Pfam" id="PF25815"/>
    </source>
</evidence>
<keyword evidence="2" id="KW-1185">Reference proteome</keyword>
<reference evidence="3" key="1">
    <citation type="submission" date="2025-08" db="UniProtKB">
        <authorList>
            <consortium name="RefSeq"/>
        </authorList>
    </citation>
    <scope>IDENTIFICATION</scope>
    <source>
        <tissue evidence="3">Gonads</tissue>
    </source>
</reference>
<protein>
    <submittedName>
        <fullName evidence="3">Uncharacterized protein LOC106165752</fullName>
    </submittedName>
</protein>
<dbReference type="InParanoid" id="A0A1S3IMV8"/>
<proteinExistence type="predicted"/>
<dbReference type="InterPro" id="IPR057873">
    <property type="entry name" value="CTHRC1_C"/>
</dbReference>
<accession>A0A1S3IMV8</accession>
<dbReference type="RefSeq" id="XP_013399537.1">
    <property type="nucleotide sequence ID" value="XM_013544083.1"/>
</dbReference>
<sequence>MQKTNEENLEGEVNSTSFGNCQRQCLRNAYRCQTAQYSANSNKCTVYLDNTTRGCDNLGVTNLRQYSRSGWSDSRSSGETWGVTYTKLYDFTGLRVRFAGNLRVSANVNNYAARFYFKFNGQECSNPATIEYVGKNTGNQRNQRKHDEFEGICEGLAAGSINIAMFTGSVPGHSVSGAKIGWDTANRILVEEVDTRPVQAPCALLSLFNVKQYVFPSFTNGLDNGVIPGLDVSYEKVAADSALRVKWFGVLRGYQGNYCRRWFFTFNGVECTSPFPLDGAVGFMHGHDASYQYMTRSIEGICEGLGKGHYTIQFNVGACPTGSFSNYDAYTGFSNSVSRIIVEEVRLGRRENQVILNEGYKLTNPVFNVHHWNWYAVDNTNNNAEIKRFYYIKMSSSSVLRVTFNGVIRPATSRGYCARWFFKSNNNLCSDPQTIEGEWHENSNQYAEVDKRIPTSVSGMCKGLSAGNVLVSFNIGTCNAGTGRHSTYTGWMTRMTIMVEEVHAEA</sequence>
<gene>
    <name evidence="3" type="primary">LOC106165752</name>
</gene>
<dbReference type="GeneID" id="106165752"/>
<dbReference type="Proteomes" id="UP000085678">
    <property type="component" value="Unplaced"/>
</dbReference>
<evidence type="ECO:0000313" key="3">
    <source>
        <dbReference type="RefSeq" id="XP_013399537.1"/>
    </source>
</evidence>
<dbReference type="OrthoDB" id="5985978at2759"/>
<organism evidence="2 3">
    <name type="scientific">Lingula anatina</name>
    <name type="common">Brachiopod</name>
    <name type="synonym">Lingula unguis</name>
    <dbReference type="NCBI Taxonomy" id="7574"/>
    <lineage>
        <taxon>Eukaryota</taxon>
        <taxon>Metazoa</taxon>
        <taxon>Spiralia</taxon>
        <taxon>Lophotrochozoa</taxon>
        <taxon>Brachiopoda</taxon>
        <taxon>Linguliformea</taxon>
        <taxon>Lingulata</taxon>
        <taxon>Lingulida</taxon>
        <taxon>Linguloidea</taxon>
        <taxon>Lingulidae</taxon>
        <taxon>Lingula</taxon>
    </lineage>
</organism>
<dbReference type="Pfam" id="PF25815">
    <property type="entry name" value="CTHRC1_C"/>
    <property type="match status" value="3"/>
</dbReference>
<feature type="domain" description="CTHRC1 C-terminal" evidence="1">
    <location>
        <begin position="61"/>
        <end position="190"/>
    </location>
</feature>
<feature type="domain" description="CTHRC1 C-terminal" evidence="1">
    <location>
        <begin position="209"/>
        <end position="342"/>
    </location>
</feature>
<dbReference type="KEGG" id="lak:106165752"/>
<name>A0A1S3IMV8_LINAN</name>